<dbReference type="InterPro" id="IPR034907">
    <property type="entry name" value="NDK-like_dom"/>
</dbReference>
<keyword evidence="4" id="KW-0808">Transferase</keyword>
<dbReference type="SUPFAM" id="SSF54919">
    <property type="entry name" value="Nucleoside diphosphate kinase, NDK"/>
    <property type="match status" value="1"/>
</dbReference>
<dbReference type="GO" id="GO:0006241">
    <property type="term" value="P:CTP biosynthetic process"/>
    <property type="evidence" value="ECO:0007669"/>
    <property type="project" value="InterPro"/>
</dbReference>
<dbReference type="NCBIfam" id="NF001908">
    <property type="entry name" value="PRK00668.1"/>
    <property type="match status" value="1"/>
</dbReference>
<gene>
    <name evidence="9" type="ORF">g.46130</name>
</gene>
<evidence type="ECO:0000256" key="5">
    <source>
        <dbReference type="ARBA" id="ARBA00022777"/>
    </source>
</evidence>
<evidence type="ECO:0000256" key="7">
    <source>
        <dbReference type="RuleBase" id="RU004011"/>
    </source>
</evidence>
<dbReference type="AlphaFoldDB" id="A0A1B6LW54"/>
<dbReference type="GO" id="GO:0004550">
    <property type="term" value="F:nucleoside diphosphate kinase activity"/>
    <property type="evidence" value="ECO:0007669"/>
    <property type="project" value="UniProtKB-EC"/>
</dbReference>
<dbReference type="PANTHER" id="PTHR11349">
    <property type="entry name" value="NUCLEOSIDE DIPHOSPHATE KINASE"/>
    <property type="match status" value="1"/>
</dbReference>
<comment type="similarity">
    <text evidence="2 6 7">Belongs to the NDK family.</text>
</comment>
<dbReference type="InterPro" id="IPR001564">
    <property type="entry name" value="Nucleoside_diP_kinase"/>
</dbReference>
<reference evidence="9" key="1">
    <citation type="submission" date="2015-11" db="EMBL/GenBank/DDBJ databases">
        <title>De novo transcriptome assembly of four potential Pierce s Disease insect vectors from Arizona vineyards.</title>
        <authorList>
            <person name="Tassone E.E."/>
        </authorList>
    </citation>
    <scope>NUCLEOTIDE SEQUENCE</scope>
</reference>
<dbReference type="Pfam" id="PF00334">
    <property type="entry name" value="NDK"/>
    <property type="match status" value="1"/>
</dbReference>
<dbReference type="HAMAP" id="MF_00451">
    <property type="entry name" value="NDP_kinase"/>
    <property type="match status" value="1"/>
</dbReference>
<organism evidence="9">
    <name type="scientific">Graphocephala atropunctata</name>
    <dbReference type="NCBI Taxonomy" id="36148"/>
    <lineage>
        <taxon>Eukaryota</taxon>
        <taxon>Metazoa</taxon>
        <taxon>Ecdysozoa</taxon>
        <taxon>Arthropoda</taxon>
        <taxon>Hexapoda</taxon>
        <taxon>Insecta</taxon>
        <taxon>Pterygota</taxon>
        <taxon>Neoptera</taxon>
        <taxon>Paraneoptera</taxon>
        <taxon>Hemiptera</taxon>
        <taxon>Auchenorrhyncha</taxon>
        <taxon>Membracoidea</taxon>
        <taxon>Cicadellidae</taxon>
        <taxon>Cicadellinae</taxon>
        <taxon>Cicadellini</taxon>
        <taxon>Graphocephala</taxon>
    </lineage>
</organism>
<evidence type="ECO:0000313" key="9">
    <source>
        <dbReference type="EMBL" id="JAT27904.1"/>
    </source>
</evidence>
<accession>A0A1B6LW54</accession>
<dbReference type="PROSITE" id="PS51374">
    <property type="entry name" value="NDPK_LIKE"/>
    <property type="match status" value="1"/>
</dbReference>
<evidence type="ECO:0000256" key="4">
    <source>
        <dbReference type="ARBA" id="ARBA00022679"/>
    </source>
</evidence>
<dbReference type="EMBL" id="GEBQ01012073">
    <property type="protein sequence ID" value="JAT27904.1"/>
    <property type="molecule type" value="Transcribed_RNA"/>
</dbReference>
<evidence type="ECO:0000256" key="3">
    <source>
        <dbReference type="ARBA" id="ARBA00012966"/>
    </source>
</evidence>
<dbReference type="FunFam" id="3.30.70.141:FF:000002">
    <property type="entry name" value="Nucleoside diphosphate kinase"/>
    <property type="match status" value="1"/>
</dbReference>
<sequence>MALFSKSDISCAVVCTFLSVFWFLSLTVVNGEQTFIMVKPDGVQRGLVGKIIERFETRGFKLVAMKFTLPSEDLLRKHYAELSSKPFFSSLMKYMSSGPVVPMIWEGENVVKAGRKMLGATNPLDSSPGTIRGDFCIQTGRNVVHGSDCVESAQREISMWFSDSEMISWTPAWQPWVYEHK</sequence>
<feature type="binding site" evidence="6">
    <location>
        <position position="39"/>
    </location>
    <ligand>
        <name>ATP</name>
        <dbReference type="ChEBI" id="CHEBI:30616"/>
    </ligand>
</feature>
<dbReference type="SMART" id="SM00562">
    <property type="entry name" value="NDK"/>
    <property type="match status" value="1"/>
</dbReference>
<evidence type="ECO:0000256" key="1">
    <source>
        <dbReference type="ARBA" id="ARBA00001946"/>
    </source>
</evidence>
<feature type="binding site" evidence="6">
    <location>
        <position position="142"/>
    </location>
    <ligand>
        <name>ATP</name>
        <dbReference type="ChEBI" id="CHEBI:30616"/>
    </ligand>
</feature>
<feature type="binding site" evidence="6">
    <location>
        <position position="87"/>
    </location>
    <ligand>
        <name>ATP</name>
        <dbReference type="ChEBI" id="CHEBI:30616"/>
    </ligand>
</feature>
<dbReference type="Gene3D" id="3.30.70.141">
    <property type="entry name" value="Nucleoside diphosphate kinase-like domain"/>
    <property type="match status" value="1"/>
</dbReference>
<evidence type="ECO:0000256" key="6">
    <source>
        <dbReference type="PROSITE-ProRule" id="PRU00706"/>
    </source>
</evidence>
<dbReference type="EC" id="2.7.4.6" evidence="3"/>
<name>A0A1B6LW54_9HEMI</name>
<feature type="binding site" evidence="6">
    <location>
        <position position="132"/>
    </location>
    <ligand>
        <name>ATP</name>
        <dbReference type="ChEBI" id="CHEBI:30616"/>
    </ligand>
</feature>
<evidence type="ECO:0000259" key="8">
    <source>
        <dbReference type="SMART" id="SM00562"/>
    </source>
</evidence>
<proteinExistence type="inferred from homology"/>
<evidence type="ECO:0000256" key="2">
    <source>
        <dbReference type="ARBA" id="ARBA00008142"/>
    </source>
</evidence>
<dbReference type="GO" id="GO:0006183">
    <property type="term" value="P:GTP biosynthetic process"/>
    <property type="evidence" value="ECO:0007669"/>
    <property type="project" value="InterPro"/>
</dbReference>
<dbReference type="InterPro" id="IPR036850">
    <property type="entry name" value="NDK-like_dom_sf"/>
</dbReference>
<dbReference type="GO" id="GO:0006228">
    <property type="term" value="P:UTP biosynthetic process"/>
    <property type="evidence" value="ECO:0007669"/>
    <property type="project" value="InterPro"/>
</dbReference>
<dbReference type="PRINTS" id="PR01243">
    <property type="entry name" value="NUCDPKINASE"/>
</dbReference>
<protein>
    <recommendedName>
        <fullName evidence="3">nucleoside-diphosphate kinase</fullName>
        <ecNumber evidence="3">2.7.4.6</ecNumber>
    </recommendedName>
</protein>
<dbReference type="CDD" id="cd04413">
    <property type="entry name" value="NDPk_I"/>
    <property type="match status" value="1"/>
</dbReference>
<comment type="cofactor">
    <cofactor evidence="1">
        <name>Mg(2+)</name>
        <dbReference type="ChEBI" id="CHEBI:18420"/>
    </cofactor>
</comment>
<feature type="domain" description="Nucleoside diphosphate kinase-like" evidence="8">
    <location>
        <begin position="31"/>
        <end position="168"/>
    </location>
</feature>
<feature type="active site" description="Pros-phosphohistidine intermediate" evidence="6">
    <location>
        <position position="145"/>
    </location>
</feature>
<feature type="binding site" evidence="6">
    <location>
        <position position="121"/>
    </location>
    <ligand>
        <name>ATP</name>
        <dbReference type="ChEBI" id="CHEBI:30616"/>
    </ligand>
</feature>
<keyword evidence="5" id="KW-0418">Kinase</keyword>
<feature type="binding site" evidence="6">
    <location>
        <position position="115"/>
    </location>
    <ligand>
        <name>ATP</name>
        <dbReference type="ChEBI" id="CHEBI:30616"/>
    </ligand>
</feature>